<keyword evidence="2" id="KW-0282">Flagellum</keyword>
<dbReference type="InterPro" id="IPR009384">
    <property type="entry name" value="SwrD-like"/>
</dbReference>
<accession>A0ABT8FFT8</accession>
<gene>
    <name evidence="2" type="ORF">QWY28_11400</name>
</gene>
<keyword evidence="2" id="KW-0966">Cell projection</keyword>
<evidence type="ECO:0000313" key="2">
    <source>
        <dbReference type="EMBL" id="MDN4173553.1"/>
    </source>
</evidence>
<evidence type="ECO:0000256" key="1">
    <source>
        <dbReference type="SAM" id="MobiDB-lite"/>
    </source>
</evidence>
<dbReference type="PANTHER" id="PTHR39185">
    <property type="entry name" value="SWARMING MOTILITY PROTEIN SWRD"/>
    <property type="match status" value="1"/>
</dbReference>
<comment type="caution">
    <text evidence="2">The sequence shown here is derived from an EMBL/GenBank/DDBJ whole genome shotgun (WGS) entry which is preliminary data.</text>
</comment>
<dbReference type="RefSeq" id="WP_300952670.1">
    <property type="nucleotide sequence ID" value="NZ_JAUHJQ010000004.1"/>
</dbReference>
<dbReference type="Proteomes" id="UP001168620">
    <property type="component" value="Unassembled WGS sequence"/>
</dbReference>
<feature type="compositionally biased region" description="Basic and acidic residues" evidence="1">
    <location>
        <begin position="73"/>
        <end position="83"/>
    </location>
</feature>
<organism evidence="2 3">
    <name type="scientific">Nocardioides oceani</name>
    <dbReference type="NCBI Taxonomy" id="3058369"/>
    <lineage>
        <taxon>Bacteria</taxon>
        <taxon>Bacillati</taxon>
        <taxon>Actinomycetota</taxon>
        <taxon>Actinomycetes</taxon>
        <taxon>Propionibacteriales</taxon>
        <taxon>Nocardioidaceae</taxon>
        <taxon>Nocardioides</taxon>
    </lineage>
</organism>
<name>A0ABT8FFT8_9ACTN</name>
<dbReference type="Pfam" id="PF06289">
    <property type="entry name" value="FlbD"/>
    <property type="match status" value="1"/>
</dbReference>
<sequence length="106" mass="11041">MISLTRLSGAELVLNSDLIERVDKTPDTVITLTTGAKYVVSESLRAVVAAIRLHRAEVIALSEMVGVGPDADEAVHPDDDTRQRPLASVTAHPAAAVAGADVGEEG</sequence>
<keyword evidence="2" id="KW-0969">Cilium</keyword>
<protein>
    <submittedName>
        <fullName evidence="2">Flagellar FlbD family protein</fullName>
    </submittedName>
</protein>
<dbReference type="PANTHER" id="PTHR39185:SF1">
    <property type="entry name" value="SWARMING MOTILITY PROTEIN SWRD"/>
    <property type="match status" value="1"/>
</dbReference>
<evidence type="ECO:0000313" key="3">
    <source>
        <dbReference type="Proteomes" id="UP001168620"/>
    </source>
</evidence>
<reference evidence="2" key="1">
    <citation type="submission" date="2023-06" db="EMBL/GenBank/DDBJ databases">
        <title>Draft genome sequence of Nocardioides sp. SOB77.</title>
        <authorList>
            <person name="Zhang G."/>
        </authorList>
    </citation>
    <scope>NUCLEOTIDE SEQUENCE</scope>
    <source>
        <strain evidence="2">SOB77</strain>
    </source>
</reference>
<dbReference type="EMBL" id="JAUHJQ010000004">
    <property type="protein sequence ID" value="MDN4173553.1"/>
    <property type="molecule type" value="Genomic_DNA"/>
</dbReference>
<keyword evidence="3" id="KW-1185">Reference proteome</keyword>
<proteinExistence type="predicted"/>
<feature type="region of interest" description="Disordered" evidence="1">
    <location>
        <begin position="70"/>
        <end position="92"/>
    </location>
</feature>